<dbReference type="Gene3D" id="2.40.440.10">
    <property type="entry name" value="L,D-transpeptidase catalytic domain-like"/>
    <property type="match status" value="1"/>
</dbReference>
<evidence type="ECO:0000313" key="10">
    <source>
        <dbReference type="EMBL" id="NCD71103.1"/>
    </source>
</evidence>
<keyword evidence="11" id="KW-1185">Reference proteome</keyword>
<organism evidence="10 11">
    <name type="scientific">Mucilaginibacter agri</name>
    <dbReference type="NCBI Taxonomy" id="2695265"/>
    <lineage>
        <taxon>Bacteria</taxon>
        <taxon>Pseudomonadati</taxon>
        <taxon>Bacteroidota</taxon>
        <taxon>Sphingobacteriia</taxon>
        <taxon>Sphingobacteriales</taxon>
        <taxon>Sphingobacteriaceae</taxon>
        <taxon>Mucilaginibacter</taxon>
    </lineage>
</organism>
<dbReference type="Pfam" id="PF20142">
    <property type="entry name" value="Scaffold"/>
    <property type="match status" value="1"/>
</dbReference>
<keyword evidence="8" id="KW-0732">Signal</keyword>
<dbReference type="CDD" id="cd16913">
    <property type="entry name" value="YkuD_like"/>
    <property type="match status" value="1"/>
</dbReference>
<comment type="similarity">
    <text evidence="2">Belongs to the YkuD family.</text>
</comment>
<reference evidence="10" key="1">
    <citation type="submission" date="2020-01" db="EMBL/GenBank/DDBJ databases">
        <authorList>
            <person name="Seo Y.L."/>
        </authorList>
    </citation>
    <scope>NUCLEOTIDE SEQUENCE</scope>
    <source>
        <strain evidence="10">R11</strain>
    </source>
</reference>
<dbReference type="SUPFAM" id="SSF141523">
    <property type="entry name" value="L,D-transpeptidase catalytic domain-like"/>
    <property type="match status" value="1"/>
</dbReference>
<comment type="pathway">
    <text evidence="1 7">Cell wall biogenesis; peptidoglycan biosynthesis.</text>
</comment>
<dbReference type="GO" id="GO:0016740">
    <property type="term" value="F:transferase activity"/>
    <property type="evidence" value="ECO:0007669"/>
    <property type="project" value="UniProtKB-KW"/>
</dbReference>
<feature type="active site" description="Proton donor/acceptor" evidence="7">
    <location>
        <position position="411"/>
    </location>
</feature>
<evidence type="ECO:0000313" key="11">
    <source>
        <dbReference type="Proteomes" id="UP000638732"/>
    </source>
</evidence>
<comment type="caution">
    <text evidence="10">The sequence shown here is derived from an EMBL/GenBank/DDBJ whole genome shotgun (WGS) entry which is preliminary data.</text>
</comment>
<evidence type="ECO:0000256" key="8">
    <source>
        <dbReference type="SAM" id="SignalP"/>
    </source>
</evidence>
<evidence type="ECO:0000259" key="9">
    <source>
        <dbReference type="PROSITE" id="PS52029"/>
    </source>
</evidence>
<evidence type="ECO:0000256" key="4">
    <source>
        <dbReference type="ARBA" id="ARBA00022960"/>
    </source>
</evidence>
<dbReference type="EMBL" id="WWEO01000044">
    <property type="protein sequence ID" value="NCD71103.1"/>
    <property type="molecule type" value="Genomic_DNA"/>
</dbReference>
<protein>
    <submittedName>
        <fullName evidence="10">L,D-transpeptidase family protein</fullName>
    </submittedName>
</protein>
<dbReference type="InterPro" id="IPR052905">
    <property type="entry name" value="LD-transpeptidase_YkuD-like"/>
</dbReference>
<keyword evidence="5 7" id="KW-0573">Peptidoglycan synthesis</keyword>
<evidence type="ECO:0000256" key="1">
    <source>
        <dbReference type="ARBA" id="ARBA00004752"/>
    </source>
</evidence>
<dbReference type="InterPro" id="IPR005490">
    <property type="entry name" value="LD_TPept_cat_dom"/>
</dbReference>
<feature type="active site" description="Nucleophile" evidence="7">
    <location>
        <position position="430"/>
    </location>
</feature>
<dbReference type="GO" id="GO:0004180">
    <property type="term" value="F:carboxypeptidase activity"/>
    <property type="evidence" value="ECO:0007669"/>
    <property type="project" value="UniProtKB-ARBA"/>
</dbReference>
<keyword evidence="6 7" id="KW-0961">Cell wall biogenesis/degradation</keyword>
<dbReference type="PROSITE" id="PS52029">
    <property type="entry name" value="LD_TPASE"/>
    <property type="match status" value="1"/>
</dbReference>
<evidence type="ECO:0000256" key="5">
    <source>
        <dbReference type="ARBA" id="ARBA00022984"/>
    </source>
</evidence>
<dbReference type="Pfam" id="PF03734">
    <property type="entry name" value="YkuD"/>
    <property type="match status" value="1"/>
</dbReference>
<dbReference type="InterPro" id="IPR038063">
    <property type="entry name" value="Transpep_catalytic_dom"/>
</dbReference>
<dbReference type="GO" id="GO:0009252">
    <property type="term" value="P:peptidoglycan biosynthetic process"/>
    <property type="evidence" value="ECO:0007669"/>
    <property type="project" value="UniProtKB-KW"/>
</dbReference>
<gene>
    <name evidence="10" type="ORF">GSY63_17180</name>
</gene>
<evidence type="ECO:0000256" key="7">
    <source>
        <dbReference type="PROSITE-ProRule" id="PRU01373"/>
    </source>
</evidence>
<accession>A0A965ZHC4</accession>
<evidence type="ECO:0000256" key="6">
    <source>
        <dbReference type="ARBA" id="ARBA00023316"/>
    </source>
</evidence>
<evidence type="ECO:0000256" key="2">
    <source>
        <dbReference type="ARBA" id="ARBA00005992"/>
    </source>
</evidence>
<proteinExistence type="inferred from homology"/>
<dbReference type="PANTHER" id="PTHR41533:SF2">
    <property type="entry name" value="BLR7131 PROTEIN"/>
    <property type="match status" value="1"/>
</dbReference>
<reference evidence="10" key="2">
    <citation type="submission" date="2020-10" db="EMBL/GenBank/DDBJ databases">
        <title>Mucilaginibacter sp. nov., isolated from soil.</title>
        <authorList>
            <person name="Jeon C.O."/>
        </authorList>
    </citation>
    <scope>NUCLEOTIDE SEQUENCE</scope>
    <source>
        <strain evidence="10">R11</strain>
    </source>
</reference>
<feature type="chain" id="PRO_5036986012" evidence="8">
    <location>
        <begin position="28"/>
        <end position="526"/>
    </location>
</feature>
<dbReference type="GO" id="GO:0071555">
    <property type="term" value="P:cell wall organization"/>
    <property type="evidence" value="ECO:0007669"/>
    <property type="project" value="UniProtKB-UniRule"/>
</dbReference>
<dbReference type="PANTHER" id="PTHR41533">
    <property type="entry name" value="L,D-TRANSPEPTIDASE HI_1667-RELATED"/>
    <property type="match status" value="1"/>
</dbReference>
<keyword evidence="3" id="KW-0808">Transferase</keyword>
<dbReference type="Proteomes" id="UP000638732">
    <property type="component" value="Unassembled WGS sequence"/>
</dbReference>
<feature type="signal peptide" evidence="8">
    <location>
        <begin position="1"/>
        <end position="27"/>
    </location>
</feature>
<dbReference type="GO" id="GO:0008360">
    <property type="term" value="P:regulation of cell shape"/>
    <property type="evidence" value="ECO:0007669"/>
    <property type="project" value="UniProtKB-UniRule"/>
</dbReference>
<name>A0A965ZHC4_9SPHI</name>
<dbReference type="InterPro" id="IPR045380">
    <property type="entry name" value="LD_TPept_scaffold_dom"/>
</dbReference>
<sequence length="526" mass="60086">MKNINYKKIIRCYALLFTLCIPLLLMQSCTKKSRSDMGKALFTKTQNKVFKNVTPEGFAPVFQKVIQEQKSSLGNPLQIEAFYAQNDYDPKFVMDHLNNDDLKTFSSYLLKANEHGLDPNLFKAQAYNDLLNKFYDKKAIKTTDEAYHDIAELELMTANILINYSNALQYGIISPRRIYARYYTATQRPDSNAVNKVLAVTNFKTYLDSIQPKNPQYLALQKALLSSSTAPGMTQEETDRTIKVNLERLRWKNKPSQDKYVIVNIPDFRLDVMEGGKSTLNMKVCVGEGRNKDYANTLIEYDDSDKTDRPFSRETPQLASMIYEAQVNPIWNIPQSIVSKEIVKHAEDDPYYLANNNIDVFENGKKLEDSETIDWGSEDLSKYEFKQRPGDDNSLGKVKFLFPNKSSVYLHDTPAQEPFKKNMRAVSHGCVRLEKPLDLAHSLFGDGSKYDMIKQFMSEDNPKPTDVALSKKVPVYITYVTCWADENGTLQYRPDVYGLDIVLFAHMQKFLASNSKTVLAMATPAN</sequence>
<keyword evidence="4 7" id="KW-0133">Cell shape</keyword>
<dbReference type="PROSITE" id="PS51257">
    <property type="entry name" value="PROKAR_LIPOPROTEIN"/>
    <property type="match status" value="1"/>
</dbReference>
<evidence type="ECO:0000256" key="3">
    <source>
        <dbReference type="ARBA" id="ARBA00022679"/>
    </source>
</evidence>
<feature type="domain" description="L,D-TPase catalytic" evidence="9">
    <location>
        <begin position="259"/>
        <end position="453"/>
    </location>
</feature>
<dbReference type="AlphaFoldDB" id="A0A965ZHC4"/>